<proteinExistence type="predicted"/>
<gene>
    <name evidence="1" type="ORF">GOP47_0019145</name>
</gene>
<name>A0A9D4ZBD0_ADICA</name>
<organism evidence="1 2">
    <name type="scientific">Adiantum capillus-veneris</name>
    <name type="common">Maidenhair fern</name>
    <dbReference type="NCBI Taxonomy" id="13818"/>
    <lineage>
        <taxon>Eukaryota</taxon>
        <taxon>Viridiplantae</taxon>
        <taxon>Streptophyta</taxon>
        <taxon>Embryophyta</taxon>
        <taxon>Tracheophyta</taxon>
        <taxon>Polypodiopsida</taxon>
        <taxon>Polypodiidae</taxon>
        <taxon>Polypodiales</taxon>
        <taxon>Pteridineae</taxon>
        <taxon>Pteridaceae</taxon>
        <taxon>Vittarioideae</taxon>
        <taxon>Adiantum</taxon>
    </lineage>
</organism>
<reference evidence="1" key="1">
    <citation type="submission" date="2021-01" db="EMBL/GenBank/DDBJ databases">
        <title>Adiantum capillus-veneris genome.</title>
        <authorList>
            <person name="Fang Y."/>
            <person name="Liao Q."/>
        </authorList>
    </citation>
    <scope>NUCLEOTIDE SEQUENCE</scope>
    <source>
        <strain evidence="1">H3</strain>
        <tissue evidence="1">Leaf</tissue>
    </source>
</reference>
<sequence>MASLTISAPAGTIACSAATLSGMKVSPAAARPSVKAAIVPVRAMAAQKSEAEKEQEIMKRRALVFGAFASAVVVASNMQNEAALAETDPRKKRNKCPTICVQQPTASCCYSY</sequence>
<evidence type="ECO:0000313" key="1">
    <source>
        <dbReference type="EMBL" id="KAI5066521.1"/>
    </source>
</evidence>
<protein>
    <submittedName>
        <fullName evidence="1">Uncharacterized protein</fullName>
    </submittedName>
</protein>
<evidence type="ECO:0000313" key="2">
    <source>
        <dbReference type="Proteomes" id="UP000886520"/>
    </source>
</evidence>
<dbReference type="OrthoDB" id="1928638at2759"/>
<keyword evidence="2" id="KW-1185">Reference proteome</keyword>
<accession>A0A9D4ZBD0</accession>
<dbReference type="AlphaFoldDB" id="A0A9D4ZBD0"/>
<dbReference type="EMBL" id="JABFUD020000018">
    <property type="protein sequence ID" value="KAI5066521.1"/>
    <property type="molecule type" value="Genomic_DNA"/>
</dbReference>
<dbReference type="Proteomes" id="UP000886520">
    <property type="component" value="Chromosome 18"/>
</dbReference>
<comment type="caution">
    <text evidence="1">The sequence shown here is derived from an EMBL/GenBank/DDBJ whole genome shotgun (WGS) entry which is preliminary data.</text>
</comment>